<dbReference type="InterPro" id="IPR011330">
    <property type="entry name" value="Glyco_hydro/deAcase_b/a-brl"/>
</dbReference>
<gene>
    <name evidence="1" type="ORF">GCM10007301_04530</name>
</gene>
<dbReference type="SUPFAM" id="SSF88713">
    <property type="entry name" value="Glycoside hydrolase/deacetylase"/>
    <property type="match status" value="1"/>
</dbReference>
<keyword evidence="2" id="KW-1185">Reference proteome</keyword>
<dbReference type="CDD" id="cd10979">
    <property type="entry name" value="CE4_PuuE_like"/>
    <property type="match status" value="1"/>
</dbReference>
<proteinExistence type="predicted"/>
<organism evidence="1 2">
    <name type="scientific">Azorhizobium oxalatiphilum</name>
    <dbReference type="NCBI Taxonomy" id="980631"/>
    <lineage>
        <taxon>Bacteria</taxon>
        <taxon>Pseudomonadati</taxon>
        <taxon>Pseudomonadota</taxon>
        <taxon>Alphaproteobacteria</taxon>
        <taxon>Hyphomicrobiales</taxon>
        <taxon>Xanthobacteraceae</taxon>
        <taxon>Azorhizobium</taxon>
    </lineage>
</organism>
<dbReference type="GO" id="GO:0005975">
    <property type="term" value="P:carbohydrate metabolic process"/>
    <property type="evidence" value="ECO:0007669"/>
    <property type="project" value="InterPro"/>
</dbReference>
<protein>
    <recommendedName>
        <fullName evidence="3">Chitooligosaccharide deacetylase</fullName>
    </recommendedName>
</protein>
<reference evidence="1" key="2">
    <citation type="submission" date="2020-09" db="EMBL/GenBank/DDBJ databases">
        <authorList>
            <person name="Sun Q."/>
            <person name="Sedlacek I."/>
        </authorList>
    </citation>
    <scope>NUCLEOTIDE SEQUENCE</scope>
    <source>
        <strain evidence="1">CCM 7897</strain>
    </source>
</reference>
<dbReference type="Proteomes" id="UP000606044">
    <property type="component" value="Unassembled WGS sequence"/>
</dbReference>
<evidence type="ECO:0008006" key="3">
    <source>
        <dbReference type="Google" id="ProtNLM"/>
    </source>
</evidence>
<dbReference type="PANTHER" id="PTHR43123:SF4">
    <property type="entry name" value="POLYSACCHARIDE DEACETYLASE"/>
    <property type="match status" value="1"/>
</dbReference>
<dbReference type="EMBL" id="BMCT01000001">
    <property type="protein sequence ID" value="GGF48368.1"/>
    <property type="molecule type" value="Genomic_DNA"/>
</dbReference>
<comment type="caution">
    <text evidence="1">The sequence shown here is derived from an EMBL/GenBank/DDBJ whole genome shotgun (WGS) entry which is preliminary data.</text>
</comment>
<sequence>MAEKCVSDLIVWEDTMAMLPRDRAPYSAIVDRPPLKLPGKARVVLWTIVNLEVWDIARPMARQVIPAPTGQALLPDVPNWSWHEYGMRVGVWRFFKLYERLGIRPTLSINARVCEDYERVAGQARDAGWEFMGHAYEQGPIHKVEDQRGMIHRSMDIIEKFTGKRAKGWLGPGLTQTLETPDLLTEAGVKYIGDWVWDDEPSVIETVNGPLHTLPYTVEHNDIPMMAVAHHESPYWLQRLKDSLDRLHEEGEDRAKVMAVAIHPYLSGQPHRIKYLEEFYAYAAAKGDVLFWNGEEILDWYQTTQGTKA</sequence>
<evidence type="ECO:0000313" key="2">
    <source>
        <dbReference type="Proteomes" id="UP000606044"/>
    </source>
</evidence>
<reference evidence="1" key="1">
    <citation type="journal article" date="2014" name="Int. J. Syst. Evol. Microbiol.">
        <title>Complete genome sequence of Corynebacterium casei LMG S-19264T (=DSM 44701T), isolated from a smear-ripened cheese.</title>
        <authorList>
            <consortium name="US DOE Joint Genome Institute (JGI-PGF)"/>
            <person name="Walter F."/>
            <person name="Albersmeier A."/>
            <person name="Kalinowski J."/>
            <person name="Ruckert C."/>
        </authorList>
    </citation>
    <scope>NUCLEOTIDE SEQUENCE</scope>
    <source>
        <strain evidence="1">CCM 7897</strain>
    </source>
</reference>
<dbReference type="Gene3D" id="3.20.20.370">
    <property type="entry name" value="Glycoside hydrolase/deacetylase"/>
    <property type="match status" value="1"/>
</dbReference>
<dbReference type="AlphaFoldDB" id="A0A917BMF9"/>
<accession>A0A917BMF9</accession>
<dbReference type="PANTHER" id="PTHR43123">
    <property type="entry name" value="POLYSACCHARIDE DEACETYLASE-RELATED"/>
    <property type="match status" value="1"/>
</dbReference>
<evidence type="ECO:0000313" key="1">
    <source>
        <dbReference type="EMBL" id="GGF48368.1"/>
    </source>
</evidence>
<name>A0A917BMF9_9HYPH</name>